<gene>
    <name evidence="3" type="ORF">DB44_CR00160</name>
</gene>
<dbReference type="SUPFAM" id="SSF49299">
    <property type="entry name" value="PKD domain"/>
    <property type="match status" value="1"/>
</dbReference>
<organism evidence="3 4">
    <name type="scientific">Candidatus Protochlamydia amoebophila</name>
    <dbReference type="NCBI Taxonomy" id="362787"/>
    <lineage>
        <taxon>Bacteria</taxon>
        <taxon>Pseudomonadati</taxon>
        <taxon>Chlamydiota</taxon>
        <taxon>Chlamydiia</taxon>
        <taxon>Parachlamydiales</taxon>
        <taxon>Parachlamydiaceae</taxon>
        <taxon>Candidatus Protochlamydia</taxon>
    </lineage>
</organism>
<evidence type="ECO:0000256" key="1">
    <source>
        <dbReference type="SAM" id="Phobius"/>
    </source>
</evidence>
<comment type="caution">
    <text evidence="3">The sequence shown here is derived from an EMBL/GenBank/DDBJ whole genome shotgun (WGS) entry which is preliminary data.</text>
</comment>
<keyword evidence="1" id="KW-1133">Transmembrane helix</keyword>
<dbReference type="Pfam" id="PF16640">
    <property type="entry name" value="Big_3_5"/>
    <property type="match status" value="27"/>
</dbReference>
<dbReference type="CDD" id="cd00146">
    <property type="entry name" value="PKD"/>
    <property type="match status" value="1"/>
</dbReference>
<dbReference type="Pfam" id="PF18911">
    <property type="entry name" value="PKD_4"/>
    <property type="match status" value="1"/>
</dbReference>
<dbReference type="EMBL" id="JSAN01000064">
    <property type="protein sequence ID" value="KIC72064.1"/>
    <property type="molecule type" value="Genomic_DNA"/>
</dbReference>
<dbReference type="PROSITE" id="PS50093">
    <property type="entry name" value="PKD"/>
    <property type="match status" value="1"/>
</dbReference>
<evidence type="ECO:0000313" key="4">
    <source>
        <dbReference type="Proteomes" id="UP000031465"/>
    </source>
</evidence>
<dbReference type="Gene3D" id="2.120.10.30">
    <property type="entry name" value="TolB, C-terminal domain"/>
    <property type="match status" value="1"/>
</dbReference>
<feature type="domain" description="PKD" evidence="2">
    <location>
        <begin position="339"/>
        <end position="379"/>
    </location>
</feature>
<dbReference type="InterPro" id="IPR035986">
    <property type="entry name" value="PKD_dom_sf"/>
</dbReference>
<evidence type="ECO:0000313" key="3">
    <source>
        <dbReference type="EMBL" id="KIC72064.1"/>
    </source>
</evidence>
<accession>A0A0C1H3B5</accession>
<feature type="transmembrane region" description="Helical" evidence="1">
    <location>
        <begin position="12"/>
        <end position="30"/>
    </location>
</feature>
<proteinExistence type="predicted"/>
<dbReference type="InterPro" id="IPR011044">
    <property type="entry name" value="Quino_amine_DH_bsu"/>
</dbReference>
<dbReference type="PATRIC" id="fig|362787.3.peg.1013"/>
<dbReference type="InterPro" id="IPR011042">
    <property type="entry name" value="6-blade_b-propeller_TolB-like"/>
</dbReference>
<dbReference type="Proteomes" id="UP000031465">
    <property type="component" value="Unassembled WGS sequence"/>
</dbReference>
<name>A0A0C1H3B5_9BACT</name>
<evidence type="ECO:0000259" key="2">
    <source>
        <dbReference type="PROSITE" id="PS50093"/>
    </source>
</evidence>
<keyword evidence="1" id="KW-0472">Membrane</keyword>
<dbReference type="InterPro" id="IPR032109">
    <property type="entry name" value="Big_3_5"/>
</dbReference>
<keyword evidence="1" id="KW-0812">Transmembrane</keyword>
<dbReference type="InterPro" id="IPR000601">
    <property type="entry name" value="PKD_dom"/>
</dbReference>
<dbReference type="SUPFAM" id="SSF50969">
    <property type="entry name" value="YVTN repeat-like/Quinoprotein amine dehydrogenase"/>
    <property type="match status" value="1"/>
</dbReference>
<sequence length="3190" mass="330535">MFGHTQGVNMRLIKIFLLFSFFFSAFHLFGNHDFIASKTFTSVTTYRQPDLIAYLTAEKSNEIIPINLSNGREGVPIIIEPATKILAMHAATNEVYFVGEDLKQIKCFHLKTKKVREVGCLNQVPAKFIVSADKKVAYLSYEDSNDIDCLNLSNGQLTKVVNLKINPSSIAFDSKNQRLYVSLKNQNEIKSIHLASLETTSFAILDHHIESLTIANDGQKIYALQENNHQLSIVDAQTQAITHISLKNDSGILQKKTNSFVLHPNEKHIYILKESADQIIPVNLLTGALEPLVSVRQSIQNINFDDKQGIVARFSVKEAKSGLPTVFDASETILIHSGEVSYEWEFGDGLKAVSSQPIIEHVYDNTGHFTATLTITQKVENDFIAPYLEYLIGNPFLTSSTKKSFDIPSSKNEGLEKISKKQQAAKNTADSDFAAEPSITHGQPSQTTIFYGHTVFDSATVTGSFTGGTPTGTVTFFVESTQVGSPIALLAGLNNTAVAVSDPYYPTSTGNYQFKAVYSGDSNYEPSSDSFATNTFIVNPAPSITNLTTNINPSYFGETVQLTATVTLSNTQINETPTGTITFKDNNTVLGIVTLTSSSTANLSISDLGVGTHSLTAIYSGDAKFAGSTSSVVTQTVTKGTTMTVLTSSINPTIFGNLTALTATVNINDGSGTLTGAVTFKDGSTIIGTGNVNAGIATLNVSNLSVGSHSLTAVYGGDSNFNTSTSTALTQIVNKGTTTSNIVSLTNPTTYGQPTILTASIAVATGVGTPTGYFTFKDGNSTLGTANITGSNASLTIANLSVDAHSITAVYSGDLNFSTSTSPVISQQVNRATPVISLTSTLNPSNYAGEITFTASISSPTTLGLPSGTITFYDGNTSIGTGTLVQTGANKSQATFTTPNLNGGNHSITASYPGDTNFIAVTSSTLDQTVILANTNTLIFSNSPNASQFGQPITLQANVIGSVATPPLTPSGTLSFYDGSTLLGAVPITKLSSNVAFATLTISNLSIGPHTLSAKYSGDVNYNPSNSSSMTQTIIFTATTITTATSHTPSVFGELIKFTATVNSHIPGMGNPTGKVEFYDGINLIGSGTLAASGANQSQATLQISSLSLGTHRIGSAYLGDGDFTGSLAPLINQIVVKDTTTTTLESNLNPSNFGDEITLSATVTANAPGSGISTGTVTFKEGSKVLGTGTLNANGVATFSTIKLYPGNHSLTATFNGDFNFISSTSNTFKQTVINQLPTKIKLTSFRNSSPINQTVTYSAEVTALTGIPTGTVTFYDNGVAFGTGTINANGIATYVEPANQLNTLGLHPITASYRGDINFIKSNSSTYNQYVVPYDTSTVLVTLPNHSEQANATLTATITATGSPMPIPSFTGTVVFYEGGNAISPPIPVDPLTGIASFMPDNLHFGPHPISAVYSGDQTIFATSTSNSIVQQVQQTDMLTTKTVLTASPNPSYFCEMIELTATVVATQGYYTPTGTMTFFNGEIAIGTSILDANGVAVLPVSNLSVGTHQLTATYNSDSNYAFSISNTITQQVNPNTTLTTLSVIPNLSSTPYGQTLTFVATVDGLDGLPTGSVIFSDQSGELATIELDESGEAVFTTDSLPTGTHDFTAIYDPSCCSVETPCYSPSSATLSHTITAVDLDTILTASPSPSIYGNTIALTATVDSFTTGTPTGTVTFYNGSTLIGTAPIIQGTARIDANNVQAGVAIFNARYNGDINFIAKNFPSRQQIVNKAPVNVALTSFTNPSLYGQLVTFNASVSSAGLISVPTGTITFLSGTTNLGQATLNNGVATFSTSILNVGSNSITALYSGSSNFLTATSSALTQVVNKSATTTTVGFSPFNTSTFNSSVTVNVTVASVSPGGGTPTGTVTGYYGSVSLGTATLNNGIASFSTIILPTGTPTVTVIYTGDAKFTESQGLATHTVTAATTTMATLTSSNNPSVFGQSLTLSGKVNSTAGIPTGQVTFYDGTTELGVATLDSTGRAAITRPNLNVGSHSVTLKYLGSGNFAASTSAALNQVVNKTPTTTVVSSSQSISIYGEPIDFIATVGPINPGSGIPTGTVTFKNGSTILGTVSLNGGGIASFATPMLSANTTPYSITAVYNGDANFNSSISSILEQTILQVSTRTTATSSPNPSTIGNLVTINVTVEPINTDVFTPTGIVTATYGSTVIGTGTLDSTGKITFLTTTLPAGTLPIVIKYAGDSNHAQSSMTLSQTVLQASTVTSLTSSLNPSHVGETITLTATLTSPFGTPTGNVAFFDGSSLIGIQALNGAGVAILSTSSLTLGTHQIKALYQGDANFAASTSPALSQNIIAATTSIALSSSMIPSVFGQTITLTANVTVLAGSGVVSGTVTFNEGSVVLGTSGVSNGIASITISNLSVGAHTLKATYNGNFSFGNSTSPNLDQIVEPGTTKTILSTSSNPSQFGDVITLTANVSATGGNGTLTGTVTFKNGSSVLGTGTISNDQATFSVSDLGVGTHTLTAVYSGNTNFEGSTSSNLKQIVNKSSSLITLTSSINPSEFSQTDTLIATIPAGTAPVTPTGTVTFKDGSLMLGTVNISEGRATLNMSNLTVGSHDLTATYNGDGNFAASTSALLTQIVKAAATTILLNSSTNPSVFGNSINFSATVAPMLGAGTPTGTVIFRDGNVVLGNVTLVGGVANFTTSTLSVNTHAITAVYVGDGNFAASVSSPLSEQVNQGTTATTLSTSASPSTYGQSVVFTANVSLITGAGSPSGSVTILDGTTVIGTATVDNLGVATLAVSNLSVNSHSLTAVYSGDSHFATSTSSILMQNVNKANSSIEILTTSPNPSRSGENVTLFATVTTPIGIASGNVSFYDNQSTLLGTVPVYNGLAIYSTNLLALGNHTIKAIYNGDANFNASTSPSVVQTVNQTNITVTTVTNLNSALNPSNFGQNVDFTITVAPIAGSGTPTGIITLYFGSVPLATLNLVNGQASYSTTTLPSAEITLVALYSGDASYSSSTDTLVQCVNKVGTNVKVVSSINPSAYKQPVTLTSTVTSGSGTPTGTVTFYDGSVPLGTSALNEGMATLEVISLAPGSHSIIAVYNSDLNFATSTSQTLIQVVTRDTIPQPPQNFYGCQIVNQFVDKDHLVNVLYWIPPQENANIVFYEIYRDAQLKRCIGKIPNQCSFQFEDGNRKKNKAYTYYIVSVNKKGVKSAPISTKIFPIKKRR</sequence>
<dbReference type="InterPro" id="IPR013783">
    <property type="entry name" value="Ig-like_fold"/>
</dbReference>
<reference evidence="3 4" key="1">
    <citation type="journal article" date="2014" name="Mol. Biol. Evol.">
        <title>Massive expansion of Ubiquitination-related gene families within the Chlamydiae.</title>
        <authorList>
            <person name="Domman D."/>
            <person name="Collingro A."/>
            <person name="Lagkouvardos I."/>
            <person name="Gehre L."/>
            <person name="Weinmaier T."/>
            <person name="Rattei T."/>
            <person name="Subtil A."/>
            <person name="Horn M."/>
        </authorList>
    </citation>
    <scope>NUCLEOTIDE SEQUENCE [LARGE SCALE GENOMIC DNA]</scope>
    <source>
        <strain evidence="3 4">EI2</strain>
    </source>
</reference>
<protein>
    <recommendedName>
        <fullName evidence="2">PKD domain-containing protein</fullName>
    </recommendedName>
</protein>
<dbReference type="Gene3D" id="2.60.40.10">
    <property type="entry name" value="Immunoglobulins"/>
    <property type="match status" value="28"/>
</dbReference>